<keyword evidence="1" id="KW-0472">Membrane</keyword>
<dbReference type="InterPro" id="IPR035919">
    <property type="entry name" value="EAL_sf"/>
</dbReference>
<dbReference type="PANTHER" id="PTHR44757">
    <property type="entry name" value="DIGUANYLATE CYCLASE DGCP"/>
    <property type="match status" value="1"/>
</dbReference>
<protein>
    <submittedName>
        <fullName evidence="5">EAL domain-containing protein</fullName>
    </submittedName>
</protein>
<dbReference type="SMART" id="SM00052">
    <property type="entry name" value="EAL"/>
    <property type="match status" value="1"/>
</dbReference>
<dbReference type="Pfam" id="PF00563">
    <property type="entry name" value="EAL"/>
    <property type="match status" value="1"/>
</dbReference>
<dbReference type="SMART" id="SM00267">
    <property type="entry name" value="GGDEF"/>
    <property type="match status" value="1"/>
</dbReference>
<evidence type="ECO:0000256" key="1">
    <source>
        <dbReference type="SAM" id="Phobius"/>
    </source>
</evidence>
<dbReference type="PROSITE" id="PS50887">
    <property type="entry name" value="GGDEF"/>
    <property type="match status" value="1"/>
</dbReference>
<sequence>MSLRARILLLVLAASFLPVLATLWLLIDEREAAVDLAREQLATRAASIARELDDKVSGTSQLLFGLGRVPLLSSGDKAQCSDFLAKVLEEHPQYTGLLTILPDGSLFCDSLRSGRTLDLRDRKYFQRALVSQNTVVEPVFGRLTGKGVLQIAYPVRDGAGKLLYVLLASFNLEGYGKGKMASLPYPDMGLQIWDDKGTVIQREPGGLIGAHAKALSSSAEDQRLLSAPPGHTLALGDAAHTRIWATAVLEHNPEAGLRLGLSVPEENLYAHIDQHFKRTLVGMLSLSLLFFLCAAGLAEFAVRRQAARLMSAISRLDQGSFDAPVGPPYPRGELGVVMAALDRLANSLHSQREEISRTTTALEQQANFDALTGLANRNLLSDRLEQALIYAKRAHRMAAVLVLDLDRFKTINDSLGHSKGDVLLQETARRLGECVRPGDTVARLGGDEFVVILADMADPADVMPIGQKILCSLSQALVVEGQYISSSASIGASVYPHDGESAEVLLRNADTAMYKAKDLGGNGIALFTPEMNQRVKDRLQIEAGLRHALSHGQLLLHFQPIVHLSSGRICAAEALVRWQHPERGLIPPAQFITVAEETGLIVQIGEWVLSHACQQARLWQDLGLGPVQVAVNLSARQFAASSLGSTVSRALESAGCPAELLQLEITESMVMQDAAGALHTMHELNALGVAFSIDDFGTGYSSLSYLKRLPVQKLKIDRSFIGELESDTNDHAIVDAIQTLARKLGLNTVAEGVETPAQLEMLRQLGCDAYQGYLFSRPLAADAFIQLLQDRQAAQ</sequence>
<evidence type="ECO:0000313" key="6">
    <source>
        <dbReference type="Proteomes" id="UP001410394"/>
    </source>
</evidence>
<accession>A0ABU9YV07</accession>
<dbReference type="Gene3D" id="3.30.450.20">
    <property type="entry name" value="PAS domain"/>
    <property type="match status" value="1"/>
</dbReference>
<dbReference type="CDD" id="cd01949">
    <property type="entry name" value="GGDEF"/>
    <property type="match status" value="1"/>
</dbReference>
<reference evidence="5 6" key="1">
    <citation type="journal article" date="2018" name="Int. J. Syst. Evol. Microbiol.">
        <title>Uliginosibacterium sediminicola sp. nov., isolated from freshwater sediment.</title>
        <authorList>
            <person name="Hwang W.M."/>
            <person name="Kim S.M."/>
            <person name="Kang K."/>
            <person name="Ahn T.Y."/>
        </authorList>
    </citation>
    <scope>NUCLEOTIDE SEQUENCE [LARGE SCALE GENOMIC DNA]</scope>
    <source>
        <strain evidence="5 6">M1-21</strain>
    </source>
</reference>
<evidence type="ECO:0000259" key="3">
    <source>
        <dbReference type="PROSITE" id="PS50885"/>
    </source>
</evidence>
<feature type="domain" description="EAL" evidence="2">
    <location>
        <begin position="538"/>
        <end position="792"/>
    </location>
</feature>
<dbReference type="CDD" id="cd12914">
    <property type="entry name" value="PDC1_DGC_like"/>
    <property type="match status" value="1"/>
</dbReference>
<evidence type="ECO:0000259" key="4">
    <source>
        <dbReference type="PROSITE" id="PS50887"/>
    </source>
</evidence>
<dbReference type="Gene3D" id="3.30.70.270">
    <property type="match status" value="1"/>
</dbReference>
<dbReference type="Gene3D" id="6.10.340.10">
    <property type="match status" value="1"/>
</dbReference>
<dbReference type="PANTHER" id="PTHR44757:SF2">
    <property type="entry name" value="BIOFILM ARCHITECTURE MAINTENANCE PROTEIN MBAA"/>
    <property type="match status" value="1"/>
</dbReference>
<dbReference type="Pfam" id="PF00990">
    <property type="entry name" value="GGDEF"/>
    <property type="match status" value="1"/>
</dbReference>
<gene>
    <name evidence="5" type="ORF">ABDB84_03570</name>
</gene>
<evidence type="ECO:0000259" key="2">
    <source>
        <dbReference type="PROSITE" id="PS50883"/>
    </source>
</evidence>
<evidence type="ECO:0000313" key="5">
    <source>
        <dbReference type="EMBL" id="MEN3067544.1"/>
    </source>
</evidence>
<feature type="domain" description="HAMP" evidence="3">
    <location>
        <begin position="300"/>
        <end position="353"/>
    </location>
</feature>
<dbReference type="InterPro" id="IPR029787">
    <property type="entry name" value="Nucleotide_cyclase"/>
</dbReference>
<dbReference type="InterPro" id="IPR043128">
    <property type="entry name" value="Rev_trsase/Diguanyl_cyclase"/>
</dbReference>
<dbReference type="InterPro" id="IPR001633">
    <property type="entry name" value="EAL_dom"/>
</dbReference>
<organism evidence="5 6">
    <name type="scientific">Uliginosibacterium sediminicola</name>
    <dbReference type="NCBI Taxonomy" id="2024550"/>
    <lineage>
        <taxon>Bacteria</taxon>
        <taxon>Pseudomonadati</taxon>
        <taxon>Pseudomonadota</taxon>
        <taxon>Betaproteobacteria</taxon>
        <taxon>Rhodocyclales</taxon>
        <taxon>Zoogloeaceae</taxon>
        <taxon>Uliginosibacterium</taxon>
    </lineage>
</organism>
<dbReference type="PROSITE" id="PS50885">
    <property type="entry name" value="HAMP"/>
    <property type="match status" value="1"/>
</dbReference>
<dbReference type="CDD" id="cd01948">
    <property type="entry name" value="EAL"/>
    <property type="match status" value="1"/>
</dbReference>
<dbReference type="SUPFAM" id="SSF141868">
    <property type="entry name" value="EAL domain-like"/>
    <property type="match status" value="1"/>
</dbReference>
<dbReference type="NCBIfam" id="TIGR00254">
    <property type="entry name" value="GGDEF"/>
    <property type="match status" value="1"/>
</dbReference>
<dbReference type="PROSITE" id="PS50883">
    <property type="entry name" value="EAL"/>
    <property type="match status" value="1"/>
</dbReference>
<dbReference type="InterPro" id="IPR003660">
    <property type="entry name" value="HAMP_dom"/>
</dbReference>
<dbReference type="EMBL" id="JBDIVE010000001">
    <property type="protein sequence ID" value="MEN3067544.1"/>
    <property type="molecule type" value="Genomic_DNA"/>
</dbReference>
<keyword evidence="1" id="KW-0812">Transmembrane</keyword>
<keyword evidence="1" id="KW-1133">Transmembrane helix</keyword>
<dbReference type="Proteomes" id="UP001410394">
    <property type="component" value="Unassembled WGS sequence"/>
</dbReference>
<dbReference type="RefSeq" id="WP_345918309.1">
    <property type="nucleotide sequence ID" value="NZ_JBDIVE010000001.1"/>
</dbReference>
<keyword evidence="6" id="KW-1185">Reference proteome</keyword>
<dbReference type="SUPFAM" id="SSF55073">
    <property type="entry name" value="Nucleotide cyclase"/>
    <property type="match status" value="1"/>
</dbReference>
<dbReference type="InterPro" id="IPR052155">
    <property type="entry name" value="Biofilm_reg_signaling"/>
</dbReference>
<dbReference type="InterPro" id="IPR000160">
    <property type="entry name" value="GGDEF_dom"/>
</dbReference>
<dbReference type="Gene3D" id="3.20.20.450">
    <property type="entry name" value="EAL domain"/>
    <property type="match status" value="1"/>
</dbReference>
<feature type="domain" description="GGDEF" evidence="4">
    <location>
        <begin position="396"/>
        <end position="529"/>
    </location>
</feature>
<name>A0ABU9YV07_9RHOO</name>
<proteinExistence type="predicted"/>
<comment type="caution">
    <text evidence="5">The sequence shown here is derived from an EMBL/GenBank/DDBJ whole genome shotgun (WGS) entry which is preliminary data.</text>
</comment>
<feature type="transmembrane region" description="Helical" evidence="1">
    <location>
        <begin position="280"/>
        <end position="302"/>
    </location>
</feature>